<reference evidence="4" key="1">
    <citation type="journal article" date="2019" name="Int. J. Syst. Evol. Microbiol.">
        <title>The Global Catalogue of Microorganisms (GCM) 10K type strain sequencing project: providing services to taxonomists for standard genome sequencing and annotation.</title>
        <authorList>
            <consortium name="The Broad Institute Genomics Platform"/>
            <consortium name="The Broad Institute Genome Sequencing Center for Infectious Disease"/>
            <person name="Wu L."/>
            <person name="Ma J."/>
        </authorList>
    </citation>
    <scope>NUCLEOTIDE SEQUENCE [LARGE SCALE GENOMIC DNA]</scope>
    <source>
        <strain evidence="4">KCTC 52366</strain>
    </source>
</reference>
<dbReference type="Gene3D" id="3.40.50.620">
    <property type="entry name" value="HUPs"/>
    <property type="match status" value="1"/>
</dbReference>
<evidence type="ECO:0000256" key="1">
    <source>
        <dbReference type="ARBA" id="ARBA00008791"/>
    </source>
</evidence>
<dbReference type="InterPro" id="IPR006015">
    <property type="entry name" value="Universal_stress_UspA"/>
</dbReference>
<evidence type="ECO:0000259" key="2">
    <source>
        <dbReference type="Pfam" id="PF00582"/>
    </source>
</evidence>
<dbReference type="PRINTS" id="PR01438">
    <property type="entry name" value="UNVRSLSTRESS"/>
</dbReference>
<dbReference type="PANTHER" id="PTHR46268">
    <property type="entry name" value="STRESS RESPONSE PROTEIN NHAX"/>
    <property type="match status" value="1"/>
</dbReference>
<accession>A0ABV7H0I9</accession>
<keyword evidence="4" id="KW-1185">Reference proteome</keyword>
<feature type="domain" description="UspA" evidence="2">
    <location>
        <begin position="1"/>
        <end position="135"/>
    </location>
</feature>
<dbReference type="SUPFAM" id="SSF52402">
    <property type="entry name" value="Adenine nucleotide alpha hydrolases-like"/>
    <property type="match status" value="1"/>
</dbReference>
<sequence length="135" mass="14882">MYKHILIPVALDHEHTPEEALAVAAKVMDEGGRITALHVSEPLPGLAAQYLPDDHIKTRTENLMNRMKAELHDDAHIAMKVVEGHAGRSIVDYAEKNGVDLIVIASHRPGLQDFFLGSTAARVVRHAQCCVHVLR</sequence>
<dbReference type="InterPro" id="IPR014729">
    <property type="entry name" value="Rossmann-like_a/b/a_fold"/>
</dbReference>
<name>A0ABV7H0I9_9RHOB</name>
<gene>
    <name evidence="3" type="ORF">ACFOGP_23685</name>
</gene>
<organism evidence="3 4">
    <name type="scientific">Psychromarinibacter halotolerans</name>
    <dbReference type="NCBI Taxonomy" id="1775175"/>
    <lineage>
        <taxon>Bacteria</taxon>
        <taxon>Pseudomonadati</taxon>
        <taxon>Pseudomonadota</taxon>
        <taxon>Alphaproteobacteria</taxon>
        <taxon>Rhodobacterales</taxon>
        <taxon>Paracoccaceae</taxon>
        <taxon>Psychromarinibacter</taxon>
    </lineage>
</organism>
<dbReference type="PANTHER" id="PTHR46268:SF6">
    <property type="entry name" value="UNIVERSAL STRESS PROTEIN UP12"/>
    <property type="match status" value="1"/>
</dbReference>
<evidence type="ECO:0000313" key="4">
    <source>
        <dbReference type="Proteomes" id="UP001595632"/>
    </source>
</evidence>
<evidence type="ECO:0000313" key="3">
    <source>
        <dbReference type="EMBL" id="MFC3145745.1"/>
    </source>
</evidence>
<dbReference type="InterPro" id="IPR006016">
    <property type="entry name" value="UspA"/>
</dbReference>
<dbReference type="CDD" id="cd00293">
    <property type="entry name" value="USP-like"/>
    <property type="match status" value="1"/>
</dbReference>
<protein>
    <submittedName>
        <fullName evidence="3">Universal stress protein</fullName>
    </submittedName>
</protein>
<dbReference type="RefSeq" id="WP_275632694.1">
    <property type="nucleotide sequence ID" value="NZ_JARGYD010000003.1"/>
</dbReference>
<comment type="caution">
    <text evidence="3">The sequence shown here is derived from an EMBL/GenBank/DDBJ whole genome shotgun (WGS) entry which is preliminary data.</text>
</comment>
<dbReference type="Proteomes" id="UP001595632">
    <property type="component" value="Unassembled WGS sequence"/>
</dbReference>
<dbReference type="EMBL" id="JBHRTB010000010">
    <property type="protein sequence ID" value="MFC3145745.1"/>
    <property type="molecule type" value="Genomic_DNA"/>
</dbReference>
<proteinExistence type="inferred from homology"/>
<dbReference type="Pfam" id="PF00582">
    <property type="entry name" value="Usp"/>
    <property type="match status" value="1"/>
</dbReference>
<comment type="similarity">
    <text evidence="1">Belongs to the universal stress protein A family.</text>
</comment>